<dbReference type="EMBL" id="JAUSUG010000024">
    <property type="protein sequence ID" value="MDQ0257238.1"/>
    <property type="molecule type" value="Genomic_DNA"/>
</dbReference>
<feature type="transmembrane region" description="Helical" evidence="1">
    <location>
        <begin position="151"/>
        <end position="182"/>
    </location>
</feature>
<keyword evidence="1" id="KW-0812">Transmembrane</keyword>
<keyword evidence="1" id="KW-0472">Membrane</keyword>
<dbReference type="RefSeq" id="WP_307330645.1">
    <property type="nucleotide sequence ID" value="NZ_JAUSUG010000024.1"/>
</dbReference>
<gene>
    <name evidence="2" type="ORF">J2S74_004696</name>
</gene>
<organism evidence="2 3">
    <name type="scientific">Evansella vedderi</name>
    <dbReference type="NCBI Taxonomy" id="38282"/>
    <lineage>
        <taxon>Bacteria</taxon>
        <taxon>Bacillati</taxon>
        <taxon>Bacillota</taxon>
        <taxon>Bacilli</taxon>
        <taxon>Bacillales</taxon>
        <taxon>Bacillaceae</taxon>
        <taxon>Evansella</taxon>
    </lineage>
</organism>
<comment type="caution">
    <text evidence="2">The sequence shown here is derived from an EMBL/GenBank/DDBJ whole genome shotgun (WGS) entry which is preliminary data.</text>
</comment>
<keyword evidence="3" id="KW-1185">Reference proteome</keyword>
<evidence type="ECO:0000313" key="3">
    <source>
        <dbReference type="Proteomes" id="UP001230005"/>
    </source>
</evidence>
<evidence type="ECO:0000313" key="2">
    <source>
        <dbReference type="EMBL" id="MDQ0257238.1"/>
    </source>
</evidence>
<proteinExistence type="predicted"/>
<feature type="transmembrane region" description="Helical" evidence="1">
    <location>
        <begin position="71"/>
        <end position="96"/>
    </location>
</feature>
<dbReference type="InterPro" id="IPR006938">
    <property type="entry name" value="DUF624"/>
</dbReference>
<evidence type="ECO:0000256" key="1">
    <source>
        <dbReference type="SAM" id="Phobius"/>
    </source>
</evidence>
<dbReference type="Pfam" id="PF04854">
    <property type="entry name" value="DUF624"/>
    <property type="match status" value="1"/>
</dbReference>
<feature type="transmembrane region" description="Helical" evidence="1">
    <location>
        <begin position="27"/>
        <end position="50"/>
    </location>
</feature>
<protein>
    <submittedName>
        <fullName evidence="2">ABC-type multidrug transport system fused ATPase/permease subunit</fullName>
    </submittedName>
</protein>
<name>A0ABU0A174_9BACI</name>
<feature type="transmembrane region" description="Helical" evidence="1">
    <location>
        <begin position="102"/>
        <end position="130"/>
    </location>
</feature>
<dbReference type="Proteomes" id="UP001230005">
    <property type="component" value="Unassembled WGS sequence"/>
</dbReference>
<accession>A0ABU0A174</accession>
<reference evidence="2 3" key="1">
    <citation type="submission" date="2023-07" db="EMBL/GenBank/DDBJ databases">
        <title>Genomic Encyclopedia of Type Strains, Phase IV (KMG-IV): sequencing the most valuable type-strain genomes for metagenomic binning, comparative biology and taxonomic classification.</title>
        <authorList>
            <person name="Goeker M."/>
        </authorList>
    </citation>
    <scope>NUCLEOTIDE SEQUENCE [LARGE SCALE GENOMIC DNA]</scope>
    <source>
        <strain evidence="2 3">DSM 9768</strain>
    </source>
</reference>
<sequence length="220" mass="25930">MKNALTVFHRSVYDTYQSLGVILWSTILWWLSVLPIITLGPATAGLFYVINRKRNDVTAGPRDFWYGMKKYFWIGIQLSFLYLFVAVPGLSYFFILLTLDSFFTYFTAMIILYILVMWHLLMVYTMPFLVEQNITKISTLLKRSLRLVAENYMFTINIALYMVIITLVCSIITIMLVIWAGWMAVTAYNSLLYLLNKYEPNQYQFDPEVHWKGSLRPWKK</sequence>
<keyword evidence="1" id="KW-1133">Transmembrane helix</keyword>